<name>A0AAD6UJC5_9AGAR</name>
<comment type="caution">
    <text evidence="2">The sequence shown here is derived from an EMBL/GenBank/DDBJ whole genome shotgun (WGS) entry which is preliminary data.</text>
</comment>
<sequence length="337" mass="35220">MSATSDYMSVPSDDCLSSTEDSATAIDSGSASDDSATTVADLDELLAYSLNLAKSNPDLTEPPSPNGSTKGLYVRSRPTSFDGAAIDFPCPTPDSALGIYGLAAAFPLPPVPAFPPPPVLARPPPGKKRRYAASVRSLSDALGTGPDAGTGTSLKTNRAPLVPVQLVRRAATELDGAAPQEGAAKDKKPRGWSLKGLKKIVPGIFPRPAANAPRTPLVALTPAIPAPPAVDADSPAPRMRGRALSIRSFRSGKGTKKKRVNADADAENCPPVPPPSPRGRTQSFSGFLSAAADDDEDETDAQMIATTEEVMRTVLRLNEEYRFELYVPSPSAIGVAF</sequence>
<evidence type="ECO:0000313" key="3">
    <source>
        <dbReference type="Proteomes" id="UP001222325"/>
    </source>
</evidence>
<evidence type="ECO:0000256" key="1">
    <source>
        <dbReference type="SAM" id="MobiDB-lite"/>
    </source>
</evidence>
<feature type="compositionally biased region" description="Low complexity" evidence="1">
    <location>
        <begin position="21"/>
        <end position="36"/>
    </location>
</feature>
<dbReference type="Proteomes" id="UP001222325">
    <property type="component" value="Unassembled WGS sequence"/>
</dbReference>
<dbReference type="AlphaFoldDB" id="A0AAD6UJC5"/>
<protein>
    <submittedName>
        <fullName evidence="2">Uncharacterized protein</fullName>
    </submittedName>
</protein>
<evidence type="ECO:0000313" key="2">
    <source>
        <dbReference type="EMBL" id="KAJ7100934.1"/>
    </source>
</evidence>
<feature type="region of interest" description="Disordered" evidence="1">
    <location>
        <begin position="251"/>
        <end position="284"/>
    </location>
</feature>
<accession>A0AAD6UJC5</accession>
<gene>
    <name evidence="2" type="ORF">B0H15DRAFT_796600</name>
</gene>
<keyword evidence="3" id="KW-1185">Reference proteome</keyword>
<dbReference type="EMBL" id="JARJCN010000005">
    <property type="protein sequence ID" value="KAJ7100934.1"/>
    <property type="molecule type" value="Genomic_DNA"/>
</dbReference>
<proteinExistence type="predicted"/>
<organism evidence="2 3">
    <name type="scientific">Mycena belliarum</name>
    <dbReference type="NCBI Taxonomy" id="1033014"/>
    <lineage>
        <taxon>Eukaryota</taxon>
        <taxon>Fungi</taxon>
        <taxon>Dikarya</taxon>
        <taxon>Basidiomycota</taxon>
        <taxon>Agaricomycotina</taxon>
        <taxon>Agaricomycetes</taxon>
        <taxon>Agaricomycetidae</taxon>
        <taxon>Agaricales</taxon>
        <taxon>Marasmiineae</taxon>
        <taxon>Mycenaceae</taxon>
        <taxon>Mycena</taxon>
    </lineage>
</organism>
<feature type="region of interest" description="Disordered" evidence="1">
    <location>
        <begin position="1"/>
        <end position="36"/>
    </location>
</feature>
<feature type="region of interest" description="Disordered" evidence="1">
    <location>
        <begin position="54"/>
        <end position="75"/>
    </location>
</feature>
<reference evidence="2" key="1">
    <citation type="submission" date="2023-03" db="EMBL/GenBank/DDBJ databases">
        <title>Massive genome expansion in bonnet fungi (Mycena s.s.) driven by repeated elements and novel gene families across ecological guilds.</title>
        <authorList>
            <consortium name="Lawrence Berkeley National Laboratory"/>
            <person name="Harder C.B."/>
            <person name="Miyauchi S."/>
            <person name="Viragh M."/>
            <person name="Kuo A."/>
            <person name="Thoen E."/>
            <person name="Andreopoulos B."/>
            <person name="Lu D."/>
            <person name="Skrede I."/>
            <person name="Drula E."/>
            <person name="Henrissat B."/>
            <person name="Morin E."/>
            <person name="Kohler A."/>
            <person name="Barry K."/>
            <person name="LaButti K."/>
            <person name="Morin E."/>
            <person name="Salamov A."/>
            <person name="Lipzen A."/>
            <person name="Mereny Z."/>
            <person name="Hegedus B."/>
            <person name="Baldrian P."/>
            <person name="Stursova M."/>
            <person name="Weitz H."/>
            <person name="Taylor A."/>
            <person name="Grigoriev I.V."/>
            <person name="Nagy L.G."/>
            <person name="Martin F."/>
            <person name="Kauserud H."/>
        </authorList>
    </citation>
    <scope>NUCLEOTIDE SEQUENCE</scope>
    <source>
        <strain evidence="2">CBHHK173m</strain>
    </source>
</reference>